<name>A0A9N9EH73_9GLOM</name>
<proteinExistence type="predicted"/>
<protein>
    <submittedName>
        <fullName evidence="1">17120_t:CDS:1</fullName>
    </submittedName>
</protein>
<feature type="non-terminal residue" evidence="1">
    <location>
        <position position="75"/>
    </location>
</feature>
<dbReference type="Proteomes" id="UP000789570">
    <property type="component" value="Unassembled WGS sequence"/>
</dbReference>
<dbReference type="AlphaFoldDB" id="A0A9N9EH73"/>
<comment type="caution">
    <text evidence="1">The sequence shown here is derived from an EMBL/GenBank/DDBJ whole genome shotgun (WGS) entry which is preliminary data.</text>
</comment>
<keyword evidence="2" id="KW-1185">Reference proteome</keyword>
<evidence type="ECO:0000313" key="1">
    <source>
        <dbReference type="EMBL" id="CAG8677008.1"/>
    </source>
</evidence>
<accession>A0A9N9EH73</accession>
<sequence>TLSSTIKQMETIEQMLNIKVSYLDEETMKNYDIEQYRNSPVIDASTSIDKTLTSYALNTAYNTEVDKALKNLSQF</sequence>
<evidence type="ECO:0000313" key="2">
    <source>
        <dbReference type="Proteomes" id="UP000789570"/>
    </source>
</evidence>
<dbReference type="EMBL" id="CAJVPQ010005873">
    <property type="protein sequence ID" value="CAG8677008.1"/>
    <property type="molecule type" value="Genomic_DNA"/>
</dbReference>
<gene>
    <name evidence="1" type="ORF">FCALED_LOCUS12304</name>
</gene>
<reference evidence="1" key="1">
    <citation type="submission" date="2021-06" db="EMBL/GenBank/DDBJ databases">
        <authorList>
            <person name="Kallberg Y."/>
            <person name="Tangrot J."/>
            <person name="Rosling A."/>
        </authorList>
    </citation>
    <scope>NUCLEOTIDE SEQUENCE</scope>
    <source>
        <strain evidence="1">UK204</strain>
    </source>
</reference>
<organism evidence="1 2">
    <name type="scientific">Funneliformis caledonium</name>
    <dbReference type="NCBI Taxonomy" id="1117310"/>
    <lineage>
        <taxon>Eukaryota</taxon>
        <taxon>Fungi</taxon>
        <taxon>Fungi incertae sedis</taxon>
        <taxon>Mucoromycota</taxon>
        <taxon>Glomeromycotina</taxon>
        <taxon>Glomeromycetes</taxon>
        <taxon>Glomerales</taxon>
        <taxon>Glomeraceae</taxon>
        <taxon>Funneliformis</taxon>
    </lineage>
</organism>